<reference evidence="1 2" key="1">
    <citation type="journal article" date="2015" name="Genome Biol. Evol.">
        <title>Comparative Genomics of a Bacterivorous Green Alga Reveals Evolutionary Causalities and Consequences of Phago-Mixotrophic Mode of Nutrition.</title>
        <authorList>
            <person name="Burns J.A."/>
            <person name="Paasch A."/>
            <person name="Narechania A."/>
            <person name="Kim E."/>
        </authorList>
    </citation>
    <scope>NUCLEOTIDE SEQUENCE [LARGE SCALE GENOMIC DNA]</scope>
    <source>
        <strain evidence="1 2">PLY_AMNH</strain>
    </source>
</reference>
<proteinExistence type="predicted"/>
<name>A0AAE0BF91_9CHLO</name>
<organism evidence="1 2">
    <name type="scientific">Cymbomonas tetramitiformis</name>
    <dbReference type="NCBI Taxonomy" id="36881"/>
    <lineage>
        <taxon>Eukaryota</taxon>
        <taxon>Viridiplantae</taxon>
        <taxon>Chlorophyta</taxon>
        <taxon>Pyramimonadophyceae</taxon>
        <taxon>Pyramimonadales</taxon>
        <taxon>Pyramimonadaceae</taxon>
        <taxon>Cymbomonas</taxon>
    </lineage>
</organism>
<dbReference type="Proteomes" id="UP001190700">
    <property type="component" value="Unassembled WGS sequence"/>
</dbReference>
<protein>
    <submittedName>
        <fullName evidence="1">Uncharacterized protein</fullName>
    </submittedName>
</protein>
<evidence type="ECO:0000313" key="2">
    <source>
        <dbReference type="Proteomes" id="UP001190700"/>
    </source>
</evidence>
<comment type="caution">
    <text evidence="1">The sequence shown here is derived from an EMBL/GenBank/DDBJ whole genome shotgun (WGS) entry which is preliminary data.</text>
</comment>
<accession>A0AAE0BF91</accession>
<sequence length="449" mass="51086">MLSPERFVAALEGSSETGAHELVAELNVLARRAANGEKVLHDRSRISELSRFDAALRTCDARLMSLPFNRRGATTFGVAEAYESRGFTDEMIKVVLMQLTLRYVLMHSAASFSTNDALEKQTFASLSETRDAASYSSYREAADRVCSELCNRMNDQTSGRFFAAATIILCRYPLSEPTDAYHRLLRTMIVERLHHLYRDKLRLYVSVPATDAASNDLAAHARWRKGLVEWTVRQSKAPMPDKLYHLCTELTLLSRFVPTSWGASLAENTVERESVAFRRNPATNILAHCAPDRAADVRTQVQTIMTKMGETHRRRRNGNDDTEFDFELHWEFAIACLQYACLQECDLDWMNKFYIDDAMNAEMAFARVREHRSRSGVPYAPALVRTADAWCFKRADRDEMHRLRENAATDGWSAVSSWCRIVLTEMNGLPCRAKNIRDVLLDIEECGKV</sequence>
<dbReference type="AlphaFoldDB" id="A0AAE0BF91"/>
<evidence type="ECO:0000313" key="1">
    <source>
        <dbReference type="EMBL" id="KAK3235513.1"/>
    </source>
</evidence>
<dbReference type="EMBL" id="LGRX02035274">
    <property type="protein sequence ID" value="KAK3235513.1"/>
    <property type="molecule type" value="Genomic_DNA"/>
</dbReference>
<gene>
    <name evidence="1" type="ORF">CYMTET_54275</name>
</gene>
<keyword evidence="2" id="KW-1185">Reference proteome</keyword>